<dbReference type="RefSeq" id="XP_015467916.1">
    <property type="nucleotide sequence ID" value="XM_015611252.1"/>
</dbReference>
<evidence type="ECO:0000256" key="10">
    <source>
        <dbReference type="SAM" id="Phobius"/>
    </source>
</evidence>
<dbReference type="GO" id="GO:0000302">
    <property type="term" value="P:response to reactive oxygen species"/>
    <property type="evidence" value="ECO:0007669"/>
    <property type="project" value="TreeGrafter"/>
</dbReference>
<dbReference type="PRINTS" id="PR00459">
    <property type="entry name" value="ASPEROXIDASE"/>
</dbReference>
<evidence type="ECO:0000256" key="2">
    <source>
        <dbReference type="ARBA" id="ARBA00005997"/>
    </source>
</evidence>
<keyword evidence="10" id="KW-1133">Transmembrane helix</keyword>
<dbReference type="OrthoDB" id="2859658at2759"/>
<dbReference type="InterPro" id="IPR002016">
    <property type="entry name" value="Haem_peroxidase"/>
</dbReference>
<name>A0A0V1Q049_9ASCO</name>
<dbReference type="Gene3D" id="1.10.420.10">
    <property type="entry name" value="Peroxidase, domain 2"/>
    <property type="match status" value="1"/>
</dbReference>
<accession>A0A0V1Q049</accession>
<dbReference type="SUPFAM" id="SSF48113">
    <property type="entry name" value="Heme-dependent peroxidases"/>
    <property type="match status" value="1"/>
</dbReference>
<feature type="domain" description="Plant heme peroxidase family profile" evidence="11">
    <location>
        <begin position="389"/>
        <end position="646"/>
    </location>
</feature>
<feature type="compositionally biased region" description="Low complexity" evidence="9">
    <location>
        <begin position="299"/>
        <end position="311"/>
    </location>
</feature>
<evidence type="ECO:0000256" key="7">
    <source>
        <dbReference type="ARBA" id="ARBA00023004"/>
    </source>
</evidence>
<keyword evidence="6 8" id="KW-0560">Oxidoreductase</keyword>
<evidence type="ECO:0000256" key="1">
    <source>
        <dbReference type="ARBA" id="ARBA00003917"/>
    </source>
</evidence>
<keyword evidence="10" id="KW-0812">Transmembrane</keyword>
<evidence type="ECO:0000256" key="5">
    <source>
        <dbReference type="ARBA" id="ARBA00022723"/>
    </source>
</evidence>
<dbReference type="PANTHER" id="PTHR31356">
    <property type="entry name" value="THYLAKOID LUMENAL 29 KDA PROTEIN, CHLOROPLASTIC-RELATED"/>
    <property type="match status" value="1"/>
</dbReference>
<keyword evidence="3 8" id="KW-0575">Peroxidase</keyword>
<evidence type="ECO:0000256" key="9">
    <source>
        <dbReference type="SAM" id="MobiDB-lite"/>
    </source>
</evidence>
<dbReference type="GO" id="GO:0020037">
    <property type="term" value="F:heme binding"/>
    <property type="evidence" value="ECO:0007669"/>
    <property type="project" value="UniProtKB-UniRule"/>
</dbReference>
<feature type="region of interest" description="Disordered" evidence="9">
    <location>
        <begin position="299"/>
        <end position="323"/>
    </location>
</feature>
<dbReference type="Pfam" id="PF00141">
    <property type="entry name" value="peroxidase"/>
    <property type="match status" value="1"/>
</dbReference>
<dbReference type="InterPro" id="IPR010255">
    <property type="entry name" value="Haem_peroxidase_sf"/>
</dbReference>
<gene>
    <name evidence="12" type="ORF">AC631_02422</name>
</gene>
<comment type="caution">
    <text evidence="12">The sequence shown here is derived from an EMBL/GenBank/DDBJ whole genome shotgun (WGS) entry which is preliminary data.</text>
</comment>
<dbReference type="GO" id="GO:0034599">
    <property type="term" value="P:cellular response to oxidative stress"/>
    <property type="evidence" value="ECO:0007669"/>
    <property type="project" value="InterPro"/>
</dbReference>
<dbReference type="EC" id="1.11.1.-" evidence="8"/>
<sequence>MEGNFTQVPREKEASRAQSTVLGRLEAVVRFVFKYIILPLLLWELGFRSYYKLILGVFDLIFKILLSFFGTENGGLFNGISEDEGWYDVNSAGGSDVDAMFDEVIKEGKVGKKSDSFILRIDSRYRWVMDGIESQQIWQSTRENVDELYSIFEKADYIFDRYVKHSPFCVLKKFSPNRKKSTYEYGGIPLNKYEGFSSYLLYKRLGTKTLTTAKPKLRPTLPPVLTTIQKPAEEKPEVQNVTIIPISRLTQTETIKPAKERTVSVFNPPVFNFAASSFAQTVANEYKYTSPKRIKLDNSKSQIPSSIISKPTQDKARPSAASSKPRVINIEFANKQRSGFKLLIRPKHELSLKKPKQGIEVLSTSNTKRITKSISVDDVEYIEKIKHEIKQILPKPDYDDGSLGPVILRLAWHCCATYNKFTGNGGSNGATMRFIPEITDDGNSGLDIARSALEPIKQKYPAMTYSDLWTLAGKISIEEMGGPEIPWRCGRVDCIDDRYVPPNGRLPFAYKNANHIRETFSRMGFNDRETVLLLGAHGLGRCHKRYSGWEGKWTENPISFSNDFYKVLLDEKWSLGTVPETGKEQYYNKDKSLIMLNTDMELIRDPHFLHFVKLYSQHQATFFQDFAEAFGKLLELGIDRDSNGNVLPKNEFY</sequence>
<dbReference type="Proteomes" id="UP000054251">
    <property type="component" value="Unassembled WGS sequence"/>
</dbReference>
<dbReference type="PROSITE" id="PS50873">
    <property type="entry name" value="PEROXIDASE_4"/>
    <property type="match status" value="1"/>
</dbReference>
<dbReference type="InterPro" id="IPR002207">
    <property type="entry name" value="Peroxidase_I"/>
</dbReference>
<keyword evidence="4" id="KW-0349">Heme</keyword>
<proteinExistence type="inferred from homology"/>
<dbReference type="FunFam" id="1.10.520.10:FF:000005">
    <property type="entry name" value="Cytochrome c peroxidase"/>
    <property type="match status" value="1"/>
</dbReference>
<comment type="function">
    <text evidence="1">Destroys radicals which are normally produced within the cells and which are toxic to biological systems.</text>
</comment>
<evidence type="ECO:0000256" key="6">
    <source>
        <dbReference type="ARBA" id="ARBA00023002"/>
    </source>
</evidence>
<keyword evidence="5" id="KW-0479">Metal-binding</keyword>
<keyword evidence="13" id="KW-1185">Reference proteome</keyword>
<dbReference type="GeneID" id="26839431"/>
<organism evidence="12 13">
    <name type="scientific">Debaryomyces fabryi</name>
    <dbReference type="NCBI Taxonomy" id="58627"/>
    <lineage>
        <taxon>Eukaryota</taxon>
        <taxon>Fungi</taxon>
        <taxon>Dikarya</taxon>
        <taxon>Ascomycota</taxon>
        <taxon>Saccharomycotina</taxon>
        <taxon>Pichiomycetes</taxon>
        <taxon>Debaryomycetaceae</taxon>
        <taxon>Debaryomyces</taxon>
    </lineage>
</organism>
<evidence type="ECO:0000313" key="12">
    <source>
        <dbReference type="EMBL" id="KSA01814.1"/>
    </source>
</evidence>
<evidence type="ECO:0000256" key="8">
    <source>
        <dbReference type="RuleBase" id="RU363051"/>
    </source>
</evidence>
<dbReference type="AlphaFoldDB" id="A0A0V1Q049"/>
<dbReference type="GO" id="GO:0042744">
    <property type="term" value="P:hydrogen peroxide catabolic process"/>
    <property type="evidence" value="ECO:0007669"/>
    <property type="project" value="TreeGrafter"/>
</dbReference>
<feature type="transmembrane region" description="Helical" evidence="10">
    <location>
        <begin position="27"/>
        <end position="43"/>
    </location>
</feature>
<dbReference type="GO" id="GO:0046872">
    <property type="term" value="F:metal ion binding"/>
    <property type="evidence" value="ECO:0007669"/>
    <property type="project" value="UniProtKB-UniRule"/>
</dbReference>
<comment type="similarity">
    <text evidence="2">Belongs to the peroxidase family. Cytochrome c peroxidase subfamily.</text>
</comment>
<reference evidence="12 13" key="1">
    <citation type="submission" date="2015-11" db="EMBL/GenBank/DDBJ databases">
        <title>The genome of Debaryomyces fabryi.</title>
        <authorList>
            <person name="Tafer H."/>
            <person name="Lopandic K."/>
        </authorList>
    </citation>
    <scope>NUCLEOTIDE SEQUENCE [LARGE SCALE GENOMIC DNA]</scope>
    <source>
        <strain evidence="12 13">CBS 789</strain>
    </source>
</reference>
<dbReference type="EMBL" id="LMYN01000042">
    <property type="protein sequence ID" value="KSA01814.1"/>
    <property type="molecule type" value="Genomic_DNA"/>
</dbReference>
<keyword evidence="7" id="KW-0408">Iron</keyword>
<dbReference type="GO" id="GO:0004601">
    <property type="term" value="F:peroxidase activity"/>
    <property type="evidence" value="ECO:0007669"/>
    <property type="project" value="UniProtKB-KW"/>
</dbReference>
<dbReference type="PRINTS" id="PR00458">
    <property type="entry name" value="PEROXIDASE"/>
</dbReference>
<evidence type="ECO:0000259" key="11">
    <source>
        <dbReference type="PROSITE" id="PS50873"/>
    </source>
</evidence>
<evidence type="ECO:0000313" key="13">
    <source>
        <dbReference type="Proteomes" id="UP000054251"/>
    </source>
</evidence>
<keyword evidence="10" id="KW-0472">Membrane</keyword>
<dbReference type="Gene3D" id="1.10.520.10">
    <property type="match status" value="1"/>
</dbReference>
<evidence type="ECO:0000256" key="4">
    <source>
        <dbReference type="ARBA" id="ARBA00022617"/>
    </source>
</evidence>
<dbReference type="CDD" id="cd00691">
    <property type="entry name" value="ascorbate_peroxidase"/>
    <property type="match status" value="1"/>
</dbReference>
<protein>
    <recommendedName>
        <fullName evidence="8">Peroxidase</fullName>
        <ecNumber evidence="8">1.11.1.-</ecNumber>
    </recommendedName>
</protein>
<dbReference type="PROSITE" id="PS00436">
    <property type="entry name" value="PEROXIDASE_2"/>
    <property type="match status" value="1"/>
</dbReference>
<dbReference type="InterPro" id="IPR044831">
    <property type="entry name" value="Ccp1-like"/>
</dbReference>
<dbReference type="InterPro" id="IPR019794">
    <property type="entry name" value="Peroxidases_AS"/>
</dbReference>
<dbReference type="PANTHER" id="PTHR31356:SF36">
    <property type="entry name" value="L-ASCORBATE PEROXIDASE 3"/>
    <property type="match status" value="1"/>
</dbReference>
<evidence type="ECO:0000256" key="3">
    <source>
        <dbReference type="ARBA" id="ARBA00022559"/>
    </source>
</evidence>